<accession>A0A4V3XIZ6</accession>
<keyword evidence="4" id="KW-0804">Transcription</keyword>
<evidence type="ECO:0000256" key="6">
    <source>
        <dbReference type="SAM" id="MobiDB-lite"/>
    </source>
</evidence>
<dbReference type="PANTHER" id="PTHR31845:SF19">
    <property type="entry name" value="TRANSCRIPTION FACTOR DOMAIN-CONTAINING PROTEIN"/>
    <property type="match status" value="1"/>
</dbReference>
<evidence type="ECO:0000256" key="2">
    <source>
        <dbReference type="ARBA" id="ARBA00023015"/>
    </source>
</evidence>
<name>A0A4V3XIZ6_9APHY</name>
<evidence type="ECO:0000256" key="1">
    <source>
        <dbReference type="ARBA" id="ARBA00004123"/>
    </source>
</evidence>
<feature type="compositionally biased region" description="Polar residues" evidence="6">
    <location>
        <begin position="423"/>
        <end position="436"/>
    </location>
</feature>
<dbReference type="CDD" id="cd12148">
    <property type="entry name" value="fungal_TF_MHR"/>
    <property type="match status" value="1"/>
</dbReference>
<proteinExistence type="predicted"/>
<dbReference type="AlphaFoldDB" id="A0A4V3XIZ6"/>
<feature type="compositionally biased region" description="Low complexity" evidence="6">
    <location>
        <begin position="399"/>
        <end position="411"/>
    </location>
</feature>
<keyword evidence="2" id="KW-0805">Transcription regulation</keyword>
<comment type="subcellular location">
    <subcellularLocation>
        <location evidence="1">Nucleus</location>
    </subcellularLocation>
</comment>
<dbReference type="GO" id="GO:0005634">
    <property type="term" value="C:nucleus"/>
    <property type="evidence" value="ECO:0007669"/>
    <property type="project" value="UniProtKB-SubCell"/>
</dbReference>
<evidence type="ECO:0008006" key="9">
    <source>
        <dbReference type="Google" id="ProtNLM"/>
    </source>
</evidence>
<organism evidence="7 8">
    <name type="scientific">Antrodiella citrinella</name>
    <dbReference type="NCBI Taxonomy" id="2447956"/>
    <lineage>
        <taxon>Eukaryota</taxon>
        <taxon>Fungi</taxon>
        <taxon>Dikarya</taxon>
        <taxon>Basidiomycota</taxon>
        <taxon>Agaricomycotina</taxon>
        <taxon>Agaricomycetes</taxon>
        <taxon>Polyporales</taxon>
        <taxon>Steccherinaceae</taxon>
        <taxon>Antrodiella</taxon>
    </lineage>
</organism>
<keyword evidence="8" id="KW-1185">Reference proteome</keyword>
<evidence type="ECO:0000313" key="8">
    <source>
        <dbReference type="Proteomes" id="UP000308730"/>
    </source>
</evidence>
<evidence type="ECO:0000256" key="5">
    <source>
        <dbReference type="ARBA" id="ARBA00023242"/>
    </source>
</evidence>
<keyword evidence="5" id="KW-0539">Nucleus</keyword>
<sequence length="586" mass="64036">MLSFVSTEEVVALFNIYYEKMNFLCNLLDPTFHTPSLVCSRSPFLLTTICAVASRFYFERPELHAKLSELSRKLAFSVPEKGYKSVEIVQAYLLSTLWGCGPVERYEQDRTWFLLGMAISAQMGKPYTIKEDFIVRNASQWCQSPVATQGDVALAAYADLQRILTRSLDLLYSGTNTASGLQLDSDYLLVITTMETQIVAWQHEWSNIRNVGQGQLITDTLICSPFAYPHAGEPDFVLKNRLLMGKFYFNYAMLIVNSFGLQNALERSAVDIGHFFARCHSSASACALLIRDELAPLGYLRYSPDSNFVMGSYAVLSLMKLLRPEFQTFLDHEQKTITLVKDVAEAFESVAIGPSHTPALYSAFLRALLSAKMDPASDSTRPQSSSGQNKSPTTQGNTRPPNSNGSSSRGSMPPPSIIPNNNGTMANSLNNGNPENMPNEFQFDSEMGPAADISTFPPIMAPQSQDNMNGMMSMDAILSTEFWDSVLVPGEYILAVAFCSSKKLTDGRACIVTGYSNTFEGLSGGFVYGAGGSGLITPGFNITPYASGSNTPTRHLRNLGEITQNGLDAAFNGSHSVSTDGVSVNS</sequence>
<gene>
    <name evidence="7" type="ORF">EUX98_g3075</name>
</gene>
<evidence type="ECO:0000256" key="4">
    <source>
        <dbReference type="ARBA" id="ARBA00023163"/>
    </source>
</evidence>
<comment type="caution">
    <text evidence="7">The sequence shown here is derived from an EMBL/GenBank/DDBJ whole genome shotgun (WGS) entry which is preliminary data.</text>
</comment>
<feature type="region of interest" description="Disordered" evidence="6">
    <location>
        <begin position="374"/>
        <end position="439"/>
    </location>
</feature>
<dbReference type="OrthoDB" id="3429912at2759"/>
<dbReference type="GO" id="GO:0000976">
    <property type="term" value="F:transcription cis-regulatory region binding"/>
    <property type="evidence" value="ECO:0007669"/>
    <property type="project" value="TreeGrafter"/>
</dbReference>
<dbReference type="PANTHER" id="PTHR31845">
    <property type="entry name" value="FINGER DOMAIN PROTEIN, PUTATIVE-RELATED"/>
    <property type="match status" value="1"/>
</dbReference>
<evidence type="ECO:0000256" key="3">
    <source>
        <dbReference type="ARBA" id="ARBA00023125"/>
    </source>
</evidence>
<feature type="compositionally biased region" description="Polar residues" evidence="6">
    <location>
        <begin position="377"/>
        <end position="398"/>
    </location>
</feature>
<dbReference type="GO" id="GO:0000981">
    <property type="term" value="F:DNA-binding transcription factor activity, RNA polymerase II-specific"/>
    <property type="evidence" value="ECO:0007669"/>
    <property type="project" value="TreeGrafter"/>
</dbReference>
<dbReference type="EMBL" id="SGPM01000057">
    <property type="protein sequence ID" value="THH31123.1"/>
    <property type="molecule type" value="Genomic_DNA"/>
</dbReference>
<evidence type="ECO:0000313" key="7">
    <source>
        <dbReference type="EMBL" id="THH31123.1"/>
    </source>
</evidence>
<protein>
    <recommendedName>
        <fullName evidence="9">Transcription factor domain-containing protein</fullName>
    </recommendedName>
</protein>
<reference evidence="7 8" key="1">
    <citation type="submission" date="2019-02" db="EMBL/GenBank/DDBJ databases">
        <title>Genome sequencing of the rare red list fungi Antrodiella citrinella (Flaviporus citrinellus).</title>
        <authorList>
            <person name="Buettner E."/>
            <person name="Kellner H."/>
        </authorList>
    </citation>
    <scope>NUCLEOTIDE SEQUENCE [LARGE SCALE GENOMIC DNA]</scope>
    <source>
        <strain evidence="7 8">DSM 108506</strain>
    </source>
</reference>
<dbReference type="Proteomes" id="UP000308730">
    <property type="component" value="Unassembled WGS sequence"/>
</dbReference>
<dbReference type="InterPro" id="IPR051089">
    <property type="entry name" value="prtT"/>
</dbReference>
<keyword evidence="3" id="KW-0238">DNA-binding</keyword>